<reference evidence="2 3" key="1">
    <citation type="submission" date="2024-06" db="EMBL/GenBank/DDBJ databases">
        <title>Complete genome of Phlyctema vagabunda strain 19-DSS-EL-015.</title>
        <authorList>
            <person name="Fiorenzani C."/>
        </authorList>
    </citation>
    <scope>NUCLEOTIDE SEQUENCE [LARGE SCALE GENOMIC DNA]</scope>
    <source>
        <strain evidence="2 3">19-DSS-EL-015</strain>
    </source>
</reference>
<keyword evidence="3" id="KW-1185">Reference proteome</keyword>
<dbReference type="EMBL" id="JBFCZG010000001">
    <property type="protein sequence ID" value="KAL3426569.1"/>
    <property type="molecule type" value="Genomic_DNA"/>
</dbReference>
<feature type="compositionally biased region" description="Low complexity" evidence="1">
    <location>
        <begin position="240"/>
        <end position="258"/>
    </location>
</feature>
<evidence type="ECO:0000313" key="3">
    <source>
        <dbReference type="Proteomes" id="UP001629113"/>
    </source>
</evidence>
<protein>
    <submittedName>
        <fullName evidence="2">Transcriptional activator</fullName>
    </submittedName>
</protein>
<feature type="region of interest" description="Disordered" evidence="1">
    <location>
        <begin position="238"/>
        <end position="385"/>
    </location>
</feature>
<comment type="caution">
    <text evidence="2">The sequence shown here is derived from an EMBL/GenBank/DDBJ whole genome shotgun (WGS) entry which is preliminary data.</text>
</comment>
<feature type="compositionally biased region" description="Low complexity" evidence="1">
    <location>
        <begin position="367"/>
        <end position="384"/>
    </location>
</feature>
<feature type="compositionally biased region" description="Polar residues" evidence="1">
    <location>
        <begin position="73"/>
        <end position="85"/>
    </location>
</feature>
<sequence>MASNGETYPQNGLIVAGDDEHADTMGELAHAILDDVFYNIIHDIVLKTHREEKIARASSAAIVVEQQAHETDPNNQDDGSASSTKAPHKVETPAALYKDGEVFLKGNPLKTIQEIRCSKCGLPRLLHPTDGNGAQKPDPSVEYCKRRPFIEKKGFDIYGQTFQPEGPGRGKKKQPNPLVAQAGSQDSSSPNDASKPINFPHAKCHHCNTFLPIKRMNNHMAKCIGGGGRDSSRTALWKIQNGNGNGNSSQNGSTPPGSRNGTPMPATSSSQPKSKTSPNKRDADDYESEESPEKKKKKLIKTKVSLSNLSKSNKLKAPKMSKSASQHSSSNLSFEHRLPASDDDNNDDSDGDGEYGTVVVEPKKKASVNSAATTATSKIKTSKIGSNDKLVRKKWLLGRGGGGTAAKLENTPVIEAPDAPAKKNGSNGNGSVKKERAASESSQTLSSPN</sequence>
<feature type="region of interest" description="Disordered" evidence="1">
    <location>
        <begin position="399"/>
        <end position="449"/>
    </location>
</feature>
<feature type="compositionally biased region" description="Acidic residues" evidence="1">
    <location>
        <begin position="341"/>
        <end position="353"/>
    </location>
</feature>
<feature type="region of interest" description="Disordered" evidence="1">
    <location>
        <begin position="68"/>
        <end position="88"/>
    </location>
</feature>
<feature type="compositionally biased region" description="Polar residues" evidence="1">
    <location>
        <begin position="182"/>
        <end position="192"/>
    </location>
</feature>
<name>A0ABR4PT83_9HELO</name>
<feature type="region of interest" description="Disordered" evidence="1">
    <location>
        <begin position="155"/>
        <end position="197"/>
    </location>
</feature>
<dbReference type="Proteomes" id="UP001629113">
    <property type="component" value="Unassembled WGS sequence"/>
</dbReference>
<feature type="compositionally biased region" description="Low complexity" evidence="1">
    <location>
        <begin position="321"/>
        <end position="333"/>
    </location>
</feature>
<gene>
    <name evidence="2" type="ORF">PVAG01_00078</name>
</gene>
<feature type="compositionally biased region" description="Low complexity" evidence="1">
    <location>
        <begin position="302"/>
        <end position="312"/>
    </location>
</feature>
<evidence type="ECO:0000313" key="2">
    <source>
        <dbReference type="EMBL" id="KAL3426569.1"/>
    </source>
</evidence>
<accession>A0ABR4PT83</accession>
<feature type="compositionally biased region" description="Polar residues" evidence="1">
    <location>
        <begin position="439"/>
        <end position="449"/>
    </location>
</feature>
<feature type="compositionally biased region" description="Low complexity" evidence="1">
    <location>
        <begin position="267"/>
        <end position="277"/>
    </location>
</feature>
<proteinExistence type="predicted"/>
<evidence type="ECO:0000256" key="1">
    <source>
        <dbReference type="SAM" id="MobiDB-lite"/>
    </source>
</evidence>
<organism evidence="2 3">
    <name type="scientific">Phlyctema vagabunda</name>
    <dbReference type="NCBI Taxonomy" id="108571"/>
    <lineage>
        <taxon>Eukaryota</taxon>
        <taxon>Fungi</taxon>
        <taxon>Dikarya</taxon>
        <taxon>Ascomycota</taxon>
        <taxon>Pezizomycotina</taxon>
        <taxon>Leotiomycetes</taxon>
        <taxon>Helotiales</taxon>
        <taxon>Dermateaceae</taxon>
        <taxon>Phlyctema</taxon>
    </lineage>
</organism>